<evidence type="ECO:0000256" key="1">
    <source>
        <dbReference type="SAM" id="MobiDB-lite"/>
    </source>
</evidence>
<dbReference type="Proteomes" id="UP000016923">
    <property type="component" value="Unassembled WGS sequence"/>
</dbReference>
<gene>
    <name evidence="2" type="ORF">F503_01313</name>
</gene>
<dbReference type="VEuPathDB" id="FungiDB:F503_01313"/>
<dbReference type="AlphaFoldDB" id="S3BSR7"/>
<reference evidence="2 3" key="1">
    <citation type="journal article" date="2013" name="BMC Genomics">
        <title>The genome and transcriptome of the pine saprophyte Ophiostoma piceae, and a comparison with the bark beetle-associated pine pathogen Grosmannia clavigera.</title>
        <authorList>
            <person name="Haridas S."/>
            <person name="Wang Y."/>
            <person name="Lim L."/>
            <person name="Massoumi Alamouti S."/>
            <person name="Jackman S."/>
            <person name="Docking R."/>
            <person name="Robertson G."/>
            <person name="Birol I."/>
            <person name="Bohlmann J."/>
            <person name="Breuil C."/>
        </authorList>
    </citation>
    <scope>NUCLEOTIDE SEQUENCE [LARGE SCALE GENOMIC DNA]</scope>
    <source>
        <strain evidence="2 3">UAMH 11346</strain>
    </source>
</reference>
<dbReference type="HOGENOM" id="CLU_2015928_0_0_1"/>
<dbReference type="EMBL" id="KE148161">
    <property type="protein sequence ID" value="EPE04309.1"/>
    <property type="molecule type" value="Genomic_DNA"/>
</dbReference>
<evidence type="ECO:0000313" key="3">
    <source>
        <dbReference type="Proteomes" id="UP000016923"/>
    </source>
</evidence>
<proteinExistence type="predicted"/>
<feature type="compositionally biased region" description="Polar residues" evidence="1">
    <location>
        <begin position="22"/>
        <end position="33"/>
    </location>
</feature>
<organism evidence="2 3">
    <name type="scientific">Ophiostoma piceae (strain UAMH 11346)</name>
    <name type="common">Sap stain fungus</name>
    <dbReference type="NCBI Taxonomy" id="1262450"/>
    <lineage>
        <taxon>Eukaryota</taxon>
        <taxon>Fungi</taxon>
        <taxon>Dikarya</taxon>
        <taxon>Ascomycota</taxon>
        <taxon>Pezizomycotina</taxon>
        <taxon>Sordariomycetes</taxon>
        <taxon>Sordariomycetidae</taxon>
        <taxon>Ophiostomatales</taxon>
        <taxon>Ophiostomataceae</taxon>
        <taxon>Ophiostoma</taxon>
    </lineage>
</organism>
<sequence>MPPQDANPQPEGLCIRVKTEPATETDTLSDATGTISHEVKTLCQTSDTLSQTSETLSHASGTVTDTMSCATIKDEQQDNEGEQAGHPQPSSRNMLAQSLVPPDVRAWAGPAHSFPPRFPFYGV</sequence>
<keyword evidence="3" id="KW-1185">Reference proteome</keyword>
<evidence type="ECO:0000313" key="2">
    <source>
        <dbReference type="EMBL" id="EPE04309.1"/>
    </source>
</evidence>
<accession>S3BSR7</accession>
<feature type="region of interest" description="Disordered" evidence="1">
    <location>
        <begin position="74"/>
        <end position="98"/>
    </location>
</feature>
<feature type="region of interest" description="Disordered" evidence="1">
    <location>
        <begin position="1"/>
        <end position="33"/>
    </location>
</feature>
<name>S3BSR7_OPHP1</name>
<protein>
    <submittedName>
        <fullName evidence="2">Uncharacterized protein</fullName>
    </submittedName>
</protein>